<sequence length="351" mass="38411">MKQLSTLFSISLVLIFTACQPASRPADEKNIPPAVSILNPMVLIPGGTFEMGADDSSGMPDEYPRHTVKLDSFWLDGHEVTNAEFRAFVKATGYVTTAERPISAAEVQATLPPGATVDSNMLKPGSLVFVPTPGAVDLNDVSQWWRFELGADWQHPQGPGSSIKGKDNYPVIHISWEDAQAFASWAGKRLPTEAEWEYAARGGLKGQPFPWGSEAPQTGKAKANIWSGHFPYENTETDGFDGIAPVKSFAPNGYELYDMAGNVWEWTADWYNGNSYKQEKPGCRNPQGADVPDDPADPAQPKRVIRGGSFMCSDEYCRGYRVSARMKTTPTSGLSNLGFRCARSAYKNGQK</sequence>
<feature type="domain" description="Sulfatase-modifying factor enzyme-like" evidence="2">
    <location>
        <begin position="41"/>
        <end position="343"/>
    </location>
</feature>
<evidence type="ECO:0000256" key="1">
    <source>
        <dbReference type="SAM" id="MobiDB-lite"/>
    </source>
</evidence>
<dbReference type="RefSeq" id="WP_123848494.1">
    <property type="nucleotide sequence ID" value="NZ_RPDH01000002.1"/>
</dbReference>
<keyword evidence="4" id="KW-1185">Reference proteome</keyword>
<dbReference type="Proteomes" id="UP000278351">
    <property type="component" value="Unassembled WGS sequence"/>
</dbReference>
<dbReference type="EMBL" id="RPDH01000002">
    <property type="protein sequence ID" value="RPE09500.1"/>
    <property type="molecule type" value="Genomic_DNA"/>
</dbReference>
<dbReference type="Gene3D" id="3.90.1580.10">
    <property type="entry name" value="paralog of FGE (formylglycine-generating enzyme)"/>
    <property type="match status" value="1"/>
</dbReference>
<dbReference type="Pfam" id="PF03781">
    <property type="entry name" value="FGE-sulfatase"/>
    <property type="match status" value="1"/>
</dbReference>
<name>A0A3N4Q0N1_9BACT</name>
<reference evidence="3 4" key="1">
    <citation type="submission" date="2018-11" db="EMBL/GenBank/DDBJ databases">
        <title>Chitinophaga lutea sp.nov., isolate from arsenic contaminated soil.</title>
        <authorList>
            <person name="Zong Y."/>
        </authorList>
    </citation>
    <scope>NUCLEOTIDE SEQUENCE [LARGE SCALE GENOMIC DNA]</scope>
    <source>
        <strain evidence="3 4">ZY74</strain>
    </source>
</reference>
<gene>
    <name evidence="3" type="ORF">EGT74_21145</name>
</gene>
<dbReference type="PANTHER" id="PTHR23150:SF19">
    <property type="entry name" value="FORMYLGLYCINE-GENERATING ENZYME"/>
    <property type="match status" value="1"/>
</dbReference>
<dbReference type="PROSITE" id="PS51257">
    <property type="entry name" value="PROKAR_LIPOPROTEIN"/>
    <property type="match status" value="1"/>
</dbReference>
<dbReference type="InterPro" id="IPR016187">
    <property type="entry name" value="CTDL_fold"/>
</dbReference>
<dbReference type="OrthoDB" id="9768004at2"/>
<dbReference type="InterPro" id="IPR042095">
    <property type="entry name" value="SUMF_sf"/>
</dbReference>
<dbReference type="InterPro" id="IPR005532">
    <property type="entry name" value="SUMF_dom"/>
</dbReference>
<organism evidence="3 4">
    <name type="scientific">Chitinophaga lutea</name>
    <dbReference type="NCBI Taxonomy" id="2488634"/>
    <lineage>
        <taxon>Bacteria</taxon>
        <taxon>Pseudomonadati</taxon>
        <taxon>Bacteroidota</taxon>
        <taxon>Chitinophagia</taxon>
        <taxon>Chitinophagales</taxon>
        <taxon>Chitinophagaceae</taxon>
        <taxon>Chitinophaga</taxon>
    </lineage>
</organism>
<evidence type="ECO:0000313" key="4">
    <source>
        <dbReference type="Proteomes" id="UP000278351"/>
    </source>
</evidence>
<evidence type="ECO:0000259" key="2">
    <source>
        <dbReference type="Pfam" id="PF03781"/>
    </source>
</evidence>
<accession>A0A3N4Q0N1</accession>
<protein>
    <submittedName>
        <fullName evidence="3">Formylglycine-generating enzyme family protein</fullName>
    </submittedName>
</protein>
<dbReference type="AlphaFoldDB" id="A0A3N4Q0N1"/>
<feature type="region of interest" description="Disordered" evidence="1">
    <location>
        <begin position="278"/>
        <end position="304"/>
    </location>
</feature>
<dbReference type="SUPFAM" id="SSF56436">
    <property type="entry name" value="C-type lectin-like"/>
    <property type="match status" value="1"/>
</dbReference>
<dbReference type="PANTHER" id="PTHR23150">
    <property type="entry name" value="SULFATASE MODIFYING FACTOR 1, 2"/>
    <property type="match status" value="1"/>
</dbReference>
<proteinExistence type="predicted"/>
<dbReference type="GO" id="GO:0120147">
    <property type="term" value="F:formylglycine-generating oxidase activity"/>
    <property type="evidence" value="ECO:0007669"/>
    <property type="project" value="TreeGrafter"/>
</dbReference>
<comment type="caution">
    <text evidence="3">The sequence shown here is derived from an EMBL/GenBank/DDBJ whole genome shotgun (WGS) entry which is preliminary data.</text>
</comment>
<dbReference type="InterPro" id="IPR051043">
    <property type="entry name" value="Sulfatase_Mod_Factor_Kinase"/>
</dbReference>
<evidence type="ECO:0000313" key="3">
    <source>
        <dbReference type="EMBL" id="RPE09500.1"/>
    </source>
</evidence>